<comment type="caution">
    <text evidence="3">The sequence shown here is derived from an EMBL/GenBank/DDBJ whole genome shotgun (WGS) entry which is preliminary data.</text>
</comment>
<name>A0A8H5TJR6_9HYPO</name>
<protein>
    <recommendedName>
        <fullName evidence="2">G domain-containing protein</fullName>
    </recommendedName>
</protein>
<feature type="coiled-coil region" evidence="1">
    <location>
        <begin position="229"/>
        <end position="318"/>
    </location>
</feature>
<keyword evidence="1" id="KW-0175">Coiled coil</keyword>
<feature type="domain" description="G" evidence="2">
    <location>
        <begin position="31"/>
        <end position="88"/>
    </location>
</feature>
<dbReference type="CDD" id="cd00882">
    <property type="entry name" value="Ras_like_GTPase"/>
    <property type="match status" value="1"/>
</dbReference>
<accession>A0A8H5TJR6</accession>
<evidence type="ECO:0000313" key="3">
    <source>
        <dbReference type="EMBL" id="KAF5671393.1"/>
    </source>
</evidence>
<proteinExistence type="predicted"/>
<organism evidence="3 4">
    <name type="scientific">Fusarium denticulatum</name>
    <dbReference type="NCBI Taxonomy" id="48507"/>
    <lineage>
        <taxon>Eukaryota</taxon>
        <taxon>Fungi</taxon>
        <taxon>Dikarya</taxon>
        <taxon>Ascomycota</taxon>
        <taxon>Pezizomycotina</taxon>
        <taxon>Sordariomycetes</taxon>
        <taxon>Hypocreomycetidae</taxon>
        <taxon>Hypocreales</taxon>
        <taxon>Nectriaceae</taxon>
        <taxon>Fusarium</taxon>
        <taxon>Fusarium fujikuroi species complex</taxon>
    </lineage>
</organism>
<dbReference type="AlphaFoldDB" id="A0A8H5TJR6"/>
<dbReference type="Pfam" id="PF01926">
    <property type="entry name" value="MMR_HSR1"/>
    <property type="match status" value="1"/>
</dbReference>
<evidence type="ECO:0000259" key="2">
    <source>
        <dbReference type="Pfam" id="PF01926"/>
    </source>
</evidence>
<dbReference type="Gene3D" id="3.40.50.300">
    <property type="entry name" value="P-loop containing nucleotide triphosphate hydrolases"/>
    <property type="match status" value="1"/>
</dbReference>
<dbReference type="Proteomes" id="UP000562682">
    <property type="component" value="Unassembled WGS sequence"/>
</dbReference>
<dbReference type="GO" id="GO:0005525">
    <property type="term" value="F:GTP binding"/>
    <property type="evidence" value="ECO:0007669"/>
    <property type="project" value="InterPro"/>
</dbReference>
<dbReference type="InterPro" id="IPR006073">
    <property type="entry name" value="GTP-bd"/>
</dbReference>
<dbReference type="SUPFAM" id="SSF52540">
    <property type="entry name" value="P-loop containing nucleoside triphosphate hydrolases"/>
    <property type="match status" value="1"/>
</dbReference>
<evidence type="ECO:0000313" key="4">
    <source>
        <dbReference type="Proteomes" id="UP000562682"/>
    </source>
</evidence>
<keyword evidence="4" id="KW-1185">Reference proteome</keyword>
<dbReference type="EMBL" id="JAAOAK010000350">
    <property type="protein sequence ID" value="KAF5671393.1"/>
    <property type="molecule type" value="Genomic_DNA"/>
</dbReference>
<sequence length="685" mass="77838">MDILRPALPPMRVHTSLFRGGQKACDSDVFIAVMGLTGSGKSTFISHLTKSAVPIGSELQSCTREVAVYPYQYSNSTNVYLVDTPGFDDTNLSDSDVLREIATWLTGSYNNKVNLTGILYFHRITDIRMGGSARKNLFMFKKLCGPKALKNVLLVTTMWELVDKEIGAQRQAELETTEDFWGYMLSKGSRIEKHMNTSEPNYPVVLAIQDEMVNKNKHLDETEAGKGLEGVLAQERERFKQDLDQARQEMQEAIAARDIEAQEELQRQQDLAESKLERLRLQQEEIKVAMEQLHKEKYEKLEADLEKHKEEMKANTDEKEAMWAQEKLELKGKVTYLLMSCLTKMTPHSRCEVEPAMIPAWDRTISLSLSGQNWAFMGPHLSKWSGSEKVNREIASIPKGDRFRTKKLVFGERTDSYFSHHHTGRIITRCHCLANRIWWGFEGSYVMEMQDTTLVSNLRGYYGTLQEILVQRTNVKIKELAMDIQGGKAFALILEDKTIKFETNGEESNWDVSFKEYVTMGTSYKRVSAVIQKAGDDVWTLLDVACLAGVKHPYTKTLGFLLLQPYAKGRKIPWYTANVAKAMTLRLEFELTKDARRTFSGWLGAPQKKVELINVFVVLKSTTACRYTATSDIAITRGEIVFRLDLKLGSVAFSVIVPFGPDKVTLRLQRDKGIDESFMLTNAVD</sequence>
<dbReference type="InterPro" id="IPR027417">
    <property type="entry name" value="P-loop_NTPase"/>
</dbReference>
<evidence type="ECO:0000256" key="1">
    <source>
        <dbReference type="SAM" id="Coils"/>
    </source>
</evidence>
<gene>
    <name evidence="3" type="ORF">FDENT_10932</name>
</gene>
<reference evidence="3 4" key="1">
    <citation type="submission" date="2020-05" db="EMBL/GenBank/DDBJ databases">
        <title>Identification and distribution of gene clusters putatively required for synthesis of sphingolipid metabolism inhibitors in phylogenetically diverse species of the filamentous fungus Fusarium.</title>
        <authorList>
            <person name="Kim H.-S."/>
            <person name="Busman M."/>
            <person name="Brown D.W."/>
            <person name="Divon H."/>
            <person name="Uhlig S."/>
            <person name="Proctor R.H."/>
        </authorList>
    </citation>
    <scope>NUCLEOTIDE SEQUENCE [LARGE SCALE GENOMIC DNA]</scope>
    <source>
        <strain evidence="3 4">NRRL 25311</strain>
    </source>
</reference>